<comment type="caution">
    <text evidence="1">The sequence shown here is derived from an EMBL/GenBank/DDBJ whole genome shotgun (WGS) entry which is preliminary data.</text>
</comment>
<dbReference type="RefSeq" id="WP_193871623.1">
    <property type="nucleotide sequence ID" value="NZ_JADEWU010000090.1"/>
</dbReference>
<keyword evidence="1" id="KW-0540">Nuclease</keyword>
<dbReference type="Gene3D" id="3.40.50.300">
    <property type="entry name" value="P-loop containing nucleotide triphosphate hydrolases"/>
    <property type="match status" value="1"/>
</dbReference>
<dbReference type="InterPro" id="IPR052934">
    <property type="entry name" value="Methyl-DNA_Rec/Restrict_Enz"/>
</dbReference>
<dbReference type="PANTHER" id="PTHR37291">
    <property type="entry name" value="5-METHYLCYTOSINE-SPECIFIC RESTRICTION ENZYME B"/>
    <property type="match status" value="1"/>
</dbReference>
<organism evidence="1 2">
    <name type="scientific">Planktothrix mougeotii LEGE 06226</name>
    <dbReference type="NCBI Taxonomy" id="1828728"/>
    <lineage>
        <taxon>Bacteria</taxon>
        <taxon>Bacillati</taxon>
        <taxon>Cyanobacteriota</taxon>
        <taxon>Cyanophyceae</taxon>
        <taxon>Oscillatoriophycideae</taxon>
        <taxon>Oscillatoriales</taxon>
        <taxon>Microcoleaceae</taxon>
        <taxon>Planktothrix</taxon>
    </lineage>
</organism>
<dbReference type="GO" id="GO:0004519">
    <property type="term" value="F:endonuclease activity"/>
    <property type="evidence" value="ECO:0007669"/>
    <property type="project" value="UniProtKB-KW"/>
</dbReference>
<evidence type="ECO:0000313" key="2">
    <source>
        <dbReference type="Proteomes" id="UP000640725"/>
    </source>
</evidence>
<proteinExistence type="predicted"/>
<keyword evidence="2" id="KW-1185">Reference proteome</keyword>
<evidence type="ECO:0000313" key="1">
    <source>
        <dbReference type="EMBL" id="MBE9146263.1"/>
    </source>
</evidence>
<accession>A0ABR9UII8</accession>
<gene>
    <name evidence="1" type="ORF">IQ236_24025</name>
</gene>
<keyword evidence="1" id="KW-0255">Endonuclease</keyword>
<dbReference type="EMBL" id="JADEWU010000090">
    <property type="protein sequence ID" value="MBE9146263.1"/>
    <property type="molecule type" value="Genomic_DNA"/>
</dbReference>
<name>A0ABR9UII8_9CYAN</name>
<protein>
    <submittedName>
        <fullName evidence="1">Restriction endonuclease</fullName>
    </submittedName>
</protein>
<dbReference type="SUPFAM" id="SSF52540">
    <property type="entry name" value="P-loop containing nucleoside triphosphate hydrolases"/>
    <property type="match status" value="1"/>
</dbReference>
<reference evidence="1 2" key="1">
    <citation type="submission" date="2020-10" db="EMBL/GenBank/DDBJ databases">
        <authorList>
            <person name="Castelo-Branco R."/>
            <person name="Eusebio N."/>
            <person name="Adriana R."/>
            <person name="Vieira A."/>
            <person name="Brugerolle De Fraissinette N."/>
            <person name="Rezende De Castro R."/>
            <person name="Schneider M.P."/>
            <person name="Vasconcelos V."/>
            <person name="Leao P.N."/>
        </authorList>
    </citation>
    <scope>NUCLEOTIDE SEQUENCE [LARGE SCALE GENOMIC DNA]</scope>
    <source>
        <strain evidence="1 2">LEGE 06226</strain>
    </source>
</reference>
<dbReference type="Proteomes" id="UP000640725">
    <property type="component" value="Unassembled WGS sequence"/>
</dbReference>
<dbReference type="InterPro" id="IPR027417">
    <property type="entry name" value="P-loop_NTPase"/>
</dbReference>
<sequence length="403" mass="47019">MPNSPIQKILFGSPGTGKSYRVKNQIIPNQLNITDQSNIITTVFHPEYTYGDFMGKLMPLTDDKQKVSYTFYTGHFLKALGRAYTNIIRSHRDYESTKEKVKEDYRLKLRTVSELASHGKLNTSQEKELDRLYDLVEKPTPNNVVLVIDELNRGNSAAIFGTVFQLLDRAKDGWSEYPITISGLENIGLLKEIGLSTFYATDSSDKKYRFEGKECSKKEYEEKVEWIFEDLEENKKVNLLDLNKIKLPPNLSILATMNTSDNSIYFMDSAFKRRWDWEFVNIEDDGQRNVVSSRRVKLYNNDTCAWNDFVDKLNEFIRSHYKTVRKIEDKQIGYFFINEETITEEHIKNKLMFFIWDSVFSNNRKPLTELLGMTERDLVTFGQFTQKDIVQKFVNKIMGFGNV</sequence>
<keyword evidence="1" id="KW-0378">Hydrolase</keyword>
<dbReference type="PANTHER" id="PTHR37291:SF1">
    <property type="entry name" value="TYPE IV METHYL-DIRECTED RESTRICTION ENZYME ECOKMCRB SUBUNIT"/>
    <property type="match status" value="1"/>
</dbReference>